<evidence type="ECO:0000313" key="1">
    <source>
        <dbReference type="EMBL" id="GAA0933460.1"/>
    </source>
</evidence>
<comment type="caution">
    <text evidence="1">The sequence shown here is derived from an EMBL/GenBank/DDBJ whole genome shotgun (WGS) entry which is preliminary data.</text>
</comment>
<organism evidence="1 2">
    <name type="scientific">Pseudonocardia zijingensis</name>
    <dbReference type="NCBI Taxonomy" id="153376"/>
    <lineage>
        <taxon>Bacteria</taxon>
        <taxon>Bacillati</taxon>
        <taxon>Actinomycetota</taxon>
        <taxon>Actinomycetes</taxon>
        <taxon>Pseudonocardiales</taxon>
        <taxon>Pseudonocardiaceae</taxon>
        <taxon>Pseudonocardia</taxon>
    </lineage>
</organism>
<dbReference type="EMBL" id="BAAAHP010000067">
    <property type="protein sequence ID" value="GAA0933460.1"/>
    <property type="molecule type" value="Genomic_DNA"/>
</dbReference>
<proteinExistence type="predicted"/>
<name>A0ABN1PVK6_9PSEU</name>
<accession>A0ABN1PVK6</accession>
<dbReference type="Proteomes" id="UP001499967">
    <property type="component" value="Unassembled WGS sequence"/>
</dbReference>
<sequence>MIIDCEGCAVRGDACGDCVIGVLLGAPEPATGVDQAADHAADTPSEVPSGAPIVQLDAPERRALAVLADQGLVPRLRLVATTPRRAPRDEGNGGAVRDAG</sequence>
<protein>
    <submittedName>
        <fullName evidence="1">Uncharacterized protein</fullName>
    </submittedName>
</protein>
<gene>
    <name evidence="1" type="ORF">GCM10009559_23160</name>
</gene>
<reference evidence="1 2" key="1">
    <citation type="journal article" date="2019" name="Int. J. Syst. Evol. Microbiol.">
        <title>The Global Catalogue of Microorganisms (GCM) 10K type strain sequencing project: providing services to taxonomists for standard genome sequencing and annotation.</title>
        <authorList>
            <consortium name="The Broad Institute Genomics Platform"/>
            <consortium name="The Broad Institute Genome Sequencing Center for Infectious Disease"/>
            <person name="Wu L."/>
            <person name="Ma J."/>
        </authorList>
    </citation>
    <scope>NUCLEOTIDE SEQUENCE [LARGE SCALE GENOMIC DNA]</scope>
    <source>
        <strain evidence="1 2">JCM 11117</strain>
    </source>
</reference>
<evidence type="ECO:0000313" key="2">
    <source>
        <dbReference type="Proteomes" id="UP001499967"/>
    </source>
</evidence>
<keyword evidence="2" id="KW-1185">Reference proteome</keyword>